<protein>
    <submittedName>
        <fullName evidence="2">Uncharacterized protein</fullName>
    </submittedName>
</protein>
<evidence type="ECO:0000313" key="3">
    <source>
        <dbReference type="Proteomes" id="UP001221268"/>
    </source>
</evidence>
<dbReference type="RefSeq" id="WP_237091457.1">
    <property type="nucleotide sequence ID" value="NZ_CP116766.1"/>
</dbReference>
<gene>
    <name evidence="2" type="ORF">PJU73_03790</name>
</gene>
<organism evidence="2 3">
    <name type="scientific">Neisseria lisongii</name>
    <dbReference type="NCBI Taxonomy" id="2912188"/>
    <lineage>
        <taxon>Bacteria</taxon>
        <taxon>Pseudomonadati</taxon>
        <taxon>Pseudomonadota</taxon>
        <taxon>Betaproteobacteria</taxon>
        <taxon>Neisseriales</taxon>
        <taxon>Neisseriaceae</taxon>
        <taxon>Neisseria</taxon>
    </lineage>
</organism>
<keyword evidence="1" id="KW-0812">Transmembrane</keyword>
<dbReference type="EMBL" id="CP116766">
    <property type="protein sequence ID" value="WCL72236.1"/>
    <property type="molecule type" value="Genomic_DNA"/>
</dbReference>
<feature type="transmembrane region" description="Helical" evidence="1">
    <location>
        <begin position="64"/>
        <end position="86"/>
    </location>
</feature>
<keyword evidence="1" id="KW-0472">Membrane</keyword>
<reference evidence="2 3" key="1">
    <citation type="submission" date="2023-01" db="EMBL/GenBank/DDBJ databases">
        <authorList>
            <person name="Yang C."/>
        </authorList>
    </citation>
    <scope>NUCLEOTIDE SEQUENCE [LARGE SCALE GENOMIC DNA]</scope>
    <source>
        <strain evidence="2 3">ZJ106</strain>
    </source>
</reference>
<evidence type="ECO:0000313" key="2">
    <source>
        <dbReference type="EMBL" id="WCL72236.1"/>
    </source>
</evidence>
<keyword evidence="3" id="KW-1185">Reference proteome</keyword>
<accession>A0ABY7RLV7</accession>
<name>A0ABY7RLV7_9NEIS</name>
<dbReference type="Proteomes" id="UP001221268">
    <property type="component" value="Chromosome"/>
</dbReference>
<keyword evidence="1" id="KW-1133">Transmembrane helix</keyword>
<sequence>MSDNIYQIHYSEADQNTYLTLIQEKQSFEIWGIDFSDMLEEVGTLEKLIEANRLTCRIYTKGRLVSAGLGFLTIGAGITALAGIAAHNLLTYNPDYEICRDIANNRILVEFKK</sequence>
<evidence type="ECO:0000256" key="1">
    <source>
        <dbReference type="SAM" id="Phobius"/>
    </source>
</evidence>
<proteinExistence type="predicted"/>